<dbReference type="EMBL" id="AP022570">
    <property type="protein sequence ID" value="BBX51139.1"/>
    <property type="molecule type" value="Genomic_DNA"/>
</dbReference>
<dbReference type="SUPFAM" id="SSF52402">
    <property type="entry name" value="Adenine nucleotide alpha hydrolases-like"/>
    <property type="match status" value="2"/>
</dbReference>
<protein>
    <submittedName>
        <fullName evidence="3">Universal stress protein</fullName>
    </submittedName>
</protein>
<proteinExistence type="inferred from homology"/>
<name>A0A6N4V9N7_9MYCO</name>
<evidence type="ECO:0000313" key="4">
    <source>
        <dbReference type="Proteomes" id="UP000466785"/>
    </source>
</evidence>
<feature type="domain" description="UspA" evidence="2">
    <location>
        <begin position="8"/>
        <end position="137"/>
    </location>
</feature>
<dbReference type="Proteomes" id="UP000466785">
    <property type="component" value="Chromosome"/>
</dbReference>
<sequence length="255" mass="27258">MMTTTTSPVIVGIDGSEAAVNAALWAADEALARGLPLQLLYATKPKHLGTDDYDADIHRGREALQSACAAIEAAGKAVDVGTDLVDGPAAVALVERSAQAELICVGTVGIDRYARSILGSTATEIAEKAKCPVAVIRPRDDEADQDIDWIVVTLDGQPEHHVVVERAMQEAELRHAPVLALGDDQVSTWQQRYPGVHVYPIADEDDIAHFLKKHDERVQLAVIGSDGTDELAQIVGPHGHPVFRHAHSSALVVRA</sequence>
<keyword evidence="4" id="KW-1185">Reference proteome</keyword>
<dbReference type="AlphaFoldDB" id="A0A6N4V9N7"/>
<evidence type="ECO:0000313" key="3">
    <source>
        <dbReference type="EMBL" id="BBX51139.1"/>
    </source>
</evidence>
<dbReference type="PANTHER" id="PTHR46268">
    <property type="entry name" value="STRESS RESPONSE PROTEIN NHAX"/>
    <property type="match status" value="1"/>
</dbReference>
<gene>
    <name evidence="3" type="ORF">MPOR_21650</name>
</gene>
<dbReference type="InterPro" id="IPR006015">
    <property type="entry name" value="Universal_stress_UspA"/>
</dbReference>
<dbReference type="InterPro" id="IPR014729">
    <property type="entry name" value="Rossmann-like_a/b/a_fold"/>
</dbReference>
<dbReference type="Gene3D" id="3.40.50.620">
    <property type="entry name" value="HUPs"/>
    <property type="match status" value="2"/>
</dbReference>
<evidence type="ECO:0000259" key="2">
    <source>
        <dbReference type="Pfam" id="PF00582"/>
    </source>
</evidence>
<evidence type="ECO:0000256" key="1">
    <source>
        <dbReference type="ARBA" id="ARBA00008791"/>
    </source>
</evidence>
<dbReference type="InterPro" id="IPR006016">
    <property type="entry name" value="UspA"/>
</dbReference>
<dbReference type="KEGG" id="mpof:MPOR_21650"/>
<dbReference type="PRINTS" id="PR01438">
    <property type="entry name" value="UNVRSLSTRESS"/>
</dbReference>
<organism evidence="3 4">
    <name type="scientific">Mycolicibacterium poriferae</name>
    <dbReference type="NCBI Taxonomy" id="39694"/>
    <lineage>
        <taxon>Bacteria</taxon>
        <taxon>Bacillati</taxon>
        <taxon>Actinomycetota</taxon>
        <taxon>Actinomycetes</taxon>
        <taxon>Mycobacteriales</taxon>
        <taxon>Mycobacteriaceae</taxon>
        <taxon>Mycolicibacterium</taxon>
    </lineage>
</organism>
<accession>A0A6N4V9N7</accession>
<dbReference type="PANTHER" id="PTHR46268:SF6">
    <property type="entry name" value="UNIVERSAL STRESS PROTEIN UP12"/>
    <property type="match status" value="1"/>
</dbReference>
<comment type="similarity">
    <text evidence="1">Belongs to the universal stress protein A family.</text>
</comment>
<reference evidence="3 4" key="1">
    <citation type="journal article" date="2019" name="Emerg. Microbes Infect.">
        <title>Comprehensive subspecies identification of 175 nontuberculous mycobacteria species based on 7547 genomic profiles.</title>
        <authorList>
            <person name="Matsumoto Y."/>
            <person name="Kinjo T."/>
            <person name="Motooka D."/>
            <person name="Nabeya D."/>
            <person name="Jung N."/>
            <person name="Uechi K."/>
            <person name="Horii T."/>
            <person name="Iida T."/>
            <person name="Fujita J."/>
            <person name="Nakamura S."/>
        </authorList>
    </citation>
    <scope>NUCLEOTIDE SEQUENCE [LARGE SCALE GENOMIC DNA]</scope>
    <source>
        <strain evidence="3 4">JCM 12603</strain>
    </source>
</reference>
<dbReference type="Pfam" id="PF00582">
    <property type="entry name" value="Usp"/>
    <property type="match status" value="1"/>
</dbReference>